<evidence type="ECO:0000256" key="1">
    <source>
        <dbReference type="ARBA" id="ARBA00000822"/>
    </source>
</evidence>
<evidence type="ECO:0000313" key="8">
    <source>
        <dbReference type="EMBL" id="KDR96593.1"/>
    </source>
</evidence>
<dbReference type="SUPFAM" id="SSF51445">
    <property type="entry name" value="(Trans)glycosidases"/>
    <property type="match status" value="1"/>
</dbReference>
<dbReference type="eggNOG" id="COG3325">
    <property type="taxonomic scope" value="Bacteria"/>
</dbReference>
<dbReference type="SUPFAM" id="SSF55383">
    <property type="entry name" value="Copper amine oxidase, domain N"/>
    <property type="match status" value="1"/>
</dbReference>
<dbReference type="InterPro" id="IPR036582">
    <property type="entry name" value="Mao_N_sf"/>
</dbReference>
<dbReference type="PROSITE" id="PS01095">
    <property type="entry name" value="GH18_1"/>
    <property type="match status" value="1"/>
</dbReference>
<sequence>MKSIKRAGASLIAMLMAFLMYMPEVFSQEEVYEDFRVVGYYFEGFEDPIEENVQFERLTHIIYAFLIPNEDGSLIGVQYPQKLEKIVKMGHDKGVNVILGVGGWSYKDIPLDPTFEKMASSDDTREKFVENVIEYVDRYDLDGVDMDWEYPDRGQSAQNYEKLIISMSDKLRARGKTLTAAVPGSPFPDKGLEAAEAISDNTLQRFDWINIMAYDADNGPGHSPYEFTENSIAYWTRRGIESERRVIGVPFYARPSWKLYRDLIAEDNTNAFRDSSSSGGVSSYYNGIYTIREKTRLALNRTSGVMIWEINMDTLDEHSLHKVINDTIAQRRDTGDSKDSIYLRIDGREIEFGGDGMGTPFVDGNSRTLMPVRKALEEMGISVKYDKSNRVVKAQKGELYVDMPIGEKYIVKMEKDERGHVVKRSTVNMDTVAVVKDGRTYVPARYIFETFGYSIGWHDGSRTVIITN</sequence>
<accession>A0A069RIK6</accession>
<dbReference type="RefSeq" id="WP_052635855.1">
    <property type="nucleotide sequence ID" value="NZ_FSRH01000001.1"/>
</dbReference>
<organism evidence="8 9">
    <name type="scientific">Peptoclostridium litorale DSM 5388</name>
    <dbReference type="NCBI Taxonomy" id="1121324"/>
    <lineage>
        <taxon>Bacteria</taxon>
        <taxon>Bacillati</taxon>
        <taxon>Bacillota</taxon>
        <taxon>Clostridia</taxon>
        <taxon>Peptostreptococcales</taxon>
        <taxon>Peptoclostridiaceae</taxon>
        <taxon>Peptoclostridium</taxon>
    </lineage>
</organism>
<name>A0A069RIK6_PEPLI</name>
<dbReference type="PANTHER" id="PTHR11177:SF317">
    <property type="entry name" value="CHITINASE 12-RELATED"/>
    <property type="match status" value="1"/>
</dbReference>
<dbReference type="Gene3D" id="3.20.20.80">
    <property type="entry name" value="Glycosidases"/>
    <property type="match status" value="1"/>
</dbReference>
<dbReference type="GO" id="GO:0005975">
    <property type="term" value="P:carbohydrate metabolic process"/>
    <property type="evidence" value="ECO:0007669"/>
    <property type="project" value="InterPro"/>
</dbReference>
<evidence type="ECO:0000259" key="7">
    <source>
        <dbReference type="PROSITE" id="PS51910"/>
    </source>
</evidence>
<proteinExistence type="inferred from homology"/>
<dbReference type="InterPro" id="IPR001579">
    <property type="entry name" value="Glyco_hydro_18_chit_AS"/>
</dbReference>
<keyword evidence="9" id="KW-1185">Reference proteome</keyword>
<dbReference type="eggNOG" id="COG4632">
    <property type="taxonomic scope" value="Bacteria"/>
</dbReference>
<evidence type="ECO:0000313" key="9">
    <source>
        <dbReference type="Proteomes" id="UP000027946"/>
    </source>
</evidence>
<evidence type="ECO:0000256" key="4">
    <source>
        <dbReference type="ARBA" id="ARBA00023295"/>
    </source>
</evidence>
<evidence type="ECO:0000256" key="5">
    <source>
        <dbReference type="RuleBase" id="RU000489"/>
    </source>
</evidence>
<evidence type="ECO:0000256" key="6">
    <source>
        <dbReference type="RuleBase" id="RU004453"/>
    </source>
</evidence>
<evidence type="ECO:0000256" key="3">
    <source>
        <dbReference type="ARBA" id="ARBA00022801"/>
    </source>
</evidence>
<dbReference type="STRING" id="1121324.CLIT_2c01990"/>
<dbReference type="PROSITE" id="PS51910">
    <property type="entry name" value="GH18_2"/>
    <property type="match status" value="1"/>
</dbReference>
<comment type="caution">
    <text evidence="8">The sequence shown here is derived from an EMBL/GenBank/DDBJ whole genome shotgun (WGS) entry which is preliminary data.</text>
</comment>
<dbReference type="InterPro" id="IPR011583">
    <property type="entry name" value="Chitinase_II/V-like_cat"/>
</dbReference>
<gene>
    <name evidence="8" type="ORF">CLIT_2c01990</name>
</gene>
<keyword evidence="3 5" id="KW-0378">Hydrolase</keyword>
<dbReference type="GO" id="GO:0008843">
    <property type="term" value="F:endochitinase activity"/>
    <property type="evidence" value="ECO:0007669"/>
    <property type="project" value="UniProtKB-EC"/>
</dbReference>
<reference evidence="8 9" key="1">
    <citation type="submission" date="2014-03" db="EMBL/GenBank/DDBJ databases">
        <title>Genome sequence of Clostridium litorale W6, DSM 5388.</title>
        <authorList>
            <person name="Poehlein A."/>
            <person name="Jagirdar A."/>
            <person name="Khonsari B."/>
            <person name="Chibani C.M."/>
            <person name="Gutierrez Gutierrez D.A."/>
            <person name="Davydova E."/>
            <person name="Alghaithi H.S."/>
            <person name="Nair K.P."/>
            <person name="Dhamotharan K."/>
            <person name="Chandran L."/>
            <person name="G W."/>
            <person name="Daniel R."/>
        </authorList>
    </citation>
    <scope>NUCLEOTIDE SEQUENCE [LARGE SCALE GENOMIC DNA]</scope>
    <source>
        <strain evidence="8 9">W6</strain>
    </source>
</reference>
<dbReference type="AlphaFoldDB" id="A0A069RIK6"/>
<dbReference type="GO" id="GO:0008061">
    <property type="term" value="F:chitin binding"/>
    <property type="evidence" value="ECO:0007669"/>
    <property type="project" value="InterPro"/>
</dbReference>
<evidence type="ECO:0000256" key="2">
    <source>
        <dbReference type="ARBA" id="ARBA00012729"/>
    </source>
</evidence>
<dbReference type="Pfam" id="PF07833">
    <property type="entry name" value="Cu_amine_oxidN1"/>
    <property type="match status" value="1"/>
</dbReference>
<dbReference type="EC" id="3.2.1.14" evidence="2"/>
<dbReference type="Gene3D" id="3.30.457.10">
    <property type="entry name" value="Copper amine oxidase-like, N-terminal domain"/>
    <property type="match status" value="1"/>
</dbReference>
<keyword evidence="4 5" id="KW-0326">Glycosidase</keyword>
<dbReference type="InterPro" id="IPR012854">
    <property type="entry name" value="Cu_amine_oxidase-like_N"/>
</dbReference>
<dbReference type="Proteomes" id="UP000027946">
    <property type="component" value="Unassembled WGS sequence"/>
</dbReference>
<dbReference type="OrthoDB" id="9812811at2"/>
<dbReference type="PANTHER" id="PTHR11177">
    <property type="entry name" value="CHITINASE"/>
    <property type="match status" value="1"/>
</dbReference>
<dbReference type="SMART" id="SM00636">
    <property type="entry name" value="Glyco_18"/>
    <property type="match status" value="1"/>
</dbReference>
<comment type="similarity">
    <text evidence="6">Belongs to the glycosyl hydrolase 18 family.</text>
</comment>
<dbReference type="Pfam" id="PF00704">
    <property type="entry name" value="Glyco_hydro_18"/>
    <property type="match status" value="1"/>
</dbReference>
<dbReference type="Gene3D" id="3.40.5.30">
    <property type="entry name" value="(Trans)glycosidases - domain 2"/>
    <property type="match status" value="1"/>
</dbReference>
<dbReference type="InterPro" id="IPR017853">
    <property type="entry name" value="GH"/>
</dbReference>
<comment type="catalytic activity">
    <reaction evidence="1">
        <text>Random endo-hydrolysis of N-acetyl-beta-D-glucosaminide (1-&gt;4)-beta-linkages in chitin and chitodextrins.</text>
        <dbReference type="EC" id="3.2.1.14"/>
    </reaction>
</comment>
<dbReference type="InterPro" id="IPR050314">
    <property type="entry name" value="Glycosyl_Hydrlase_18"/>
</dbReference>
<dbReference type="InterPro" id="IPR001223">
    <property type="entry name" value="Glyco_hydro18_cat"/>
</dbReference>
<feature type="domain" description="GH18" evidence="7">
    <location>
        <begin position="35"/>
        <end position="331"/>
    </location>
</feature>
<dbReference type="EMBL" id="JJMM01000002">
    <property type="protein sequence ID" value="KDR96593.1"/>
    <property type="molecule type" value="Genomic_DNA"/>
</dbReference>
<protein>
    <recommendedName>
        <fullName evidence="2">chitinase</fullName>
        <ecNumber evidence="2">3.2.1.14</ecNumber>
    </recommendedName>
</protein>